<dbReference type="CDD" id="cd12797">
    <property type="entry name" value="M23_peptidase"/>
    <property type="match status" value="1"/>
</dbReference>
<dbReference type="SUPFAM" id="SSF51261">
    <property type="entry name" value="Duplicated hybrid motif"/>
    <property type="match status" value="1"/>
</dbReference>
<organism evidence="3 4">
    <name type="scientific">Actinoplanes lutulentus</name>
    <dbReference type="NCBI Taxonomy" id="1287878"/>
    <lineage>
        <taxon>Bacteria</taxon>
        <taxon>Bacillati</taxon>
        <taxon>Actinomycetota</taxon>
        <taxon>Actinomycetes</taxon>
        <taxon>Micromonosporales</taxon>
        <taxon>Micromonosporaceae</taxon>
        <taxon>Actinoplanes</taxon>
    </lineage>
</organism>
<reference evidence="3 4" key="1">
    <citation type="submission" date="2018-06" db="EMBL/GenBank/DDBJ databases">
        <title>Genomic Encyclopedia of Type Strains, Phase III (KMG-III): the genomes of soil and plant-associated and newly described type strains.</title>
        <authorList>
            <person name="Whitman W."/>
        </authorList>
    </citation>
    <scope>NUCLEOTIDE SEQUENCE [LARGE SCALE GENOMIC DNA]</scope>
    <source>
        <strain evidence="3 4">CGMCC 4.7090</strain>
    </source>
</reference>
<name>A0A327Z5N4_9ACTN</name>
<dbReference type="PANTHER" id="PTHR21666:SF270">
    <property type="entry name" value="MUREIN HYDROLASE ACTIVATOR ENVC"/>
    <property type="match status" value="1"/>
</dbReference>
<keyword evidence="1" id="KW-0812">Transmembrane</keyword>
<keyword evidence="4" id="KW-1185">Reference proteome</keyword>
<dbReference type="EMBL" id="QLMJ01000021">
    <property type="protein sequence ID" value="RAK28073.1"/>
    <property type="molecule type" value="Genomic_DNA"/>
</dbReference>
<sequence length="283" mass="29951">MDTGRVTTSRVPTWFVVASRLRGLGLAVGPGLIVGAFLLNLVADPPPALIVGLTFGGAVPLALGLAAAYWPGVPRIEPIEVGSPVRGRWVAINSPASKKPSHGTNGYGQTFAIDLIHEPEPGGRPVFGEGDGFRSPGGYPGFGQPVYAPSEGTVVRVHDSARDHRSRNSWAAYFYLIAEGMVREFGGPKLLLGNHVILDTGDGIHAVLAHLKIGSISVKVGQEVTAGQEIGQCGNSGNSSEPHLHFQLMDSPRPMFAAGLPFHMKNEQMKDDTPATGEARIFH</sequence>
<feature type="domain" description="M23ase beta-sheet core" evidence="2">
    <location>
        <begin position="177"/>
        <end position="251"/>
    </location>
</feature>
<dbReference type="InterPro" id="IPR050570">
    <property type="entry name" value="Cell_wall_metabolism_enzyme"/>
</dbReference>
<dbReference type="Proteomes" id="UP000249341">
    <property type="component" value="Unassembled WGS sequence"/>
</dbReference>
<evidence type="ECO:0000259" key="2">
    <source>
        <dbReference type="Pfam" id="PF01551"/>
    </source>
</evidence>
<evidence type="ECO:0000256" key="1">
    <source>
        <dbReference type="SAM" id="Phobius"/>
    </source>
</evidence>
<accession>A0A327Z5N4</accession>
<keyword evidence="1" id="KW-1133">Transmembrane helix</keyword>
<dbReference type="PANTHER" id="PTHR21666">
    <property type="entry name" value="PEPTIDASE-RELATED"/>
    <property type="match status" value="1"/>
</dbReference>
<dbReference type="Pfam" id="PF01551">
    <property type="entry name" value="Peptidase_M23"/>
    <property type="match status" value="1"/>
</dbReference>
<proteinExistence type="predicted"/>
<dbReference type="Gene3D" id="2.70.70.10">
    <property type="entry name" value="Glucose Permease (Domain IIA)"/>
    <property type="match status" value="1"/>
</dbReference>
<protein>
    <submittedName>
        <fullName evidence="3">Peptidase M23-like protein</fullName>
    </submittedName>
</protein>
<dbReference type="GO" id="GO:0004222">
    <property type="term" value="F:metalloendopeptidase activity"/>
    <property type="evidence" value="ECO:0007669"/>
    <property type="project" value="TreeGrafter"/>
</dbReference>
<keyword evidence="1" id="KW-0472">Membrane</keyword>
<dbReference type="InterPro" id="IPR011055">
    <property type="entry name" value="Dup_hybrid_motif"/>
</dbReference>
<dbReference type="InterPro" id="IPR016047">
    <property type="entry name" value="M23ase_b-sheet_dom"/>
</dbReference>
<comment type="caution">
    <text evidence="3">The sequence shown here is derived from an EMBL/GenBank/DDBJ whole genome shotgun (WGS) entry which is preliminary data.</text>
</comment>
<dbReference type="AlphaFoldDB" id="A0A327Z5N4"/>
<dbReference type="OrthoDB" id="9809488at2"/>
<evidence type="ECO:0000313" key="4">
    <source>
        <dbReference type="Proteomes" id="UP000249341"/>
    </source>
</evidence>
<feature type="transmembrane region" description="Helical" evidence="1">
    <location>
        <begin position="49"/>
        <end position="70"/>
    </location>
</feature>
<feature type="transmembrane region" description="Helical" evidence="1">
    <location>
        <begin position="21"/>
        <end position="43"/>
    </location>
</feature>
<evidence type="ECO:0000313" key="3">
    <source>
        <dbReference type="EMBL" id="RAK28073.1"/>
    </source>
</evidence>
<gene>
    <name evidence="3" type="ORF">B0I29_121169</name>
</gene>